<dbReference type="EMBL" id="FOBS01000001">
    <property type="protein sequence ID" value="SEL94303.1"/>
    <property type="molecule type" value="Genomic_DNA"/>
</dbReference>
<dbReference type="Gene3D" id="1.10.443.10">
    <property type="entry name" value="Intergrase catalytic core"/>
    <property type="match status" value="1"/>
</dbReference>
<keyword evidence="1" id="KW-0233">DNA recombination</keyword>
<dbReference type="InterPro" id="IPR011010">
    <property type="entry name" value="DNA_brk_join_enz"/>
</dbReference>
<sequence>MSGFFVSKKIVAHSLRHTFASWLVEAGVDLHTVKELMGYLVIAMTERYAHLSNGTLQSATKTLERAIESTEKGKDGDKAGKILNFKK</sequence>
<dbReference type="GO" id="GO:0015074">
    <property type="term" value="P:DNA integration"/>
    <property type="evidence" value="ECO:0007669"/>
    <property type="project" value="InterPro"/>
</dbReference>
<name>A0A1H7UBB3_9BACT</name>
<dbReference type="InterPro" id="IPR013762">
    <property type="entry name" value="Integrase-like_cat_sf"/>
</dbReference>
<evidence type="ECO:0000313" key="3">
    <source>
        <dbReference type="EMBL" id="SEL94303.1"/>
    </source>
</evidence>
<organism evidence="3 4">
    <name type="scientific">Syntrophus gentianae</name>
    <dbReference type="NCBI Taxonomy" id="43775"/>
    <lineage>
        <taxon>Bacteria</taxon>
        <taxon>Pseudomonadati</taxon>
        <taxon>Thermodesulfobacteriota</taxon>
        <taxon>Syntrophia</taxon>
        <taxon>Syntrophales</taxon>
        <taxon>Syntrophaceae</taxon>
        <taxon>Syntrophus</taxon>
    </lineage>
</organism>
<reference evidence="3 4" key="1">
    <citation type="submission" date="2016-10" db="EMBL/GenBank/DDBJ databases">
        <authorList>
            <person name="de Groot N.N."/>
        </authorList>
    </citation>
    <scope>NUCLEOTIDE SEQUENCE [LARGE SCALE GENOMIC DNA]</scope>
    <source>
        <strain evidence="3 4">DSM 8423</strain>
    </source>
</reference>
<protein>
    <submittedName>
        <fullName evidence="3">Phage integrase family protein</fullName>
    </submittedName>
</protein>
<evidence type="ECO:0000259" key="2">
    <source>
        <dbReference type="PROSITE" id="PS51898"/>
    </source>
</evidence>
<dbReference type="STRING" id="43775.SAMN04489760_10185"/>
<dbReference type="PROSITE" id="PS51898">
    <property type="entry name" value="TYR_RECOMBINASE"/>
    <property type="match status" value="1"/>
</dbReference>
<dbReference type="Pfam" id="PF00589">
    <property type="entry name" value="Phage_integrase"/>
    <property type="match status" value="1"/>
</dbReference>
<dbReference type="Proteomes" id="UP000198744">
    <property type="component" value="Unassembled WGS sequence"/>
</dbReference>
<accession>A0A1H7UBB3</accession>
<dbReference type="GO" id="GO:0006310">
    <property type="term" value="P:DNA recombination"/>
    <property type="evidence" value="ECO:0007669"/>
    <property type="project" value="UniProtKB-KW"/>
</dbReference>
<dbReference type="GO" id="GO:0003677">
    <property type="term" value="F:DNA binding"/>
    <property type="evidence" value="ECO:0007669"/>
    <property type="project" value="InterPro"/>
</dbReference>
<evidence type="ECO:0000313" key="4">
    <source>
        <dbReference type="Proteomes" id="UP000198744"/>
    </source>
</evidence>
<gene>
    <name evidence="3" type="ORF">SAMN04489760_10185</name>
</gene>
<evidence type="ECO:0000256" key="1">
    <source>
        <dbReference type="ARBA" id="ARBA00023172"/>
    </source>
</evidence>
<keyword evidence="4" id="KW-1185">Reference proteome</keyword>
<dbReference type="SUPFAM" id="SSF56349">
    <property type="entry name" value="DNA breaking-rejoining enzymes"/>
    <property type="match status" value="1"/>
</dbReference>
<dbReference type="InterPro" id="IPR002104">
    <property type="entry name" value="Integrase_catalytic"/>
</dbReference>
<feature type="domain" description="Tyr recombinase" evidence="2">
    <location>
        <begin position="1"/>
        <end position="61"/>
    </location>
</feature>
<dbReference type="RefSeq" id="WP_217638849.1">
    <property type="nucleotide sequence ID" value="NZ_FOBS01000001.1"/>
</dbReference>
<dbReference type="AlphaFoldDB" id="A0A1H7UBB3"/>
<proteinExistence type="predicted"/>